<reference evidence="14 15" key="1">
    <citation type="submission" date="2023-07" db="EMBL/GenBank/DDBJ databases">
        <title>Genomic Encyclopedia of Type Strains, Phase IV (KMG-IV): sequencing the most valuable type-strain genomes for metagenomic binning, comparative biology and taxonomic classification.</title>
        <authorList>
            <person name="Goeker M."/>
        </authorList>
    </citation>
    <scope>NUCLEOTIDE SEQUENCE [LARGE SCALE GENOMIC DNA]</scope>
    <source>
        <strain evidence="14 15">DSM 1400</strain>
    </source>
</reference>
<dbReference type="CDD" id="cd17932">
    <property type="entry name" value="DEXQc_UvrD"/>
    <property type="match status" value="1"/>
</dbReference>
<evidence type="ECO:0000256" key="6">
    <source>
        <dbReference type="ARBA" id="ARBA00023125"/>
    </source>
</evidence>
<dbReference type="Pfam" id="PF13361">
    <property type="entry name" value="UvrD_C"/>
    <property type="match status" value="1"/>
</dbReference>
<dbReference type="Gene3D" id="1.10.486.10">
    <property type="entry name" value="PCRA, domain 4"/>
    <property type="match status" value="1"/>
</dbReference>
<dbReference type="PROSITE" id="PS51217">
    <property type="entry name" value="UVRD_HELICASE_CTER"/>
    <property type="match status" value="1"/>
</dbReference>
<dbReference type="Proteomes" id="UP001224418">
    <property type="component" value="Unassembled WGS sequence"/>
</dbReference>
<dbReference type="InterPro" id="IPR000212">
    <property type="entry name" value="DNA_helicase_UvrD/REP"/>
</dbReference>
<keyword evidence="4 11" id="KW-0347">Helicase</keyword>
<dbReference type="PANTHER" id="PTHR11070">
    <property type="entry name" value="UVRD / RECB / PCRA DNA HELICASE FAMILY MEMBER"/>
    <property type="match status" value="1"/>
</dbReference>
<dbReference type="Pfam" id="PF00580">
    <property type="entry name" value="UvrD-helicase"/>
    <property type="match status" value="1"/>
</dbReference>
<dbReference type="PROSITE" id="PS51198">
    <property type="entry name" value="UVRD_HELICASE_ATP_BIND"/>
    <property type="match status" value="1"/>
</dbReference>
<evidence type="ECO:0000256" key="4">
    <source>
        <dbReference type="ARBA" id="ARBA00022806"/>
    </source>
</evidence>
<evidence type="ECO:0000256" key="7">
    <source>
        <dbReference type="ARBA" id="ARBA00023235"/>
    </source>
</evidence>
<evidence type="ECO:0000256" key="2">
    <source>
        <dbReference type="ARBA" id="ARBA00022741"/>
    </source>
</evidence>
<keyword evidence="7" id="KW-0413">Isomerase</keyword>
<keyword evidence="3 11" id="KW-0378">Hydrolase</keyword>
<dbReference type="InterPro" id="IPR013986">
    <property type="entry name" value="DExx_box_DNA_helicase_dom_sf"/>
</dbReference>
<dbReference type="RefSeq" id="WP_307355267.1">
    <property type="nucleotide sequence ID" value="NZ_BAAACJ010000012.1"/>
</dbReference>
<keyword evidence="5 11" id="KW-0067">ATP-binding</keyword>
<dbReference type="EMBL" id="JAUSWN010000006">
    <property type="protein sequence ID" value="MDQ0479157.1"/>
    <property type="molecule type" value="Genomic_DNA"/>
</dbReference>
<name>A0ABU0JTB4_HATLI</name>
<accession>A0ABU0JTB4</accession>
<dbReference type="InterPro" id="IPR027417">
    <property type="entry name" value="P-loop_NTPase"/>
</dbReference>
<evidence type="ECO:0000256" key="8">
    <source>
        <dbReference type="ARBA" id="ARBA00034617"/>
    </source>
</evidence>
<organism evidence="14 15">
    <name type="scientific">Hathewaya limosa</name>
    <name type="common">Clostridium limosum</name>
    <dbReference type="NCBI Taxonomy" id="1536"/>
    <lineage>
        <taxon>Bacteria</taxon>
        <taxon>Bacillati</taxon>
        <taxon>Bacillota</taxon>
        <taxon>Clostridia</taxon>
        <taxon>Eubacteriales</taxon>
        <taxon>Clostridiaceae</taxon>
        <taxon>Hathewaya</taxon>
    </lineage>
</organism>
<evidence type="ECO:0000256" key="9">
    <source>
        <dbReference type="ARBA" id="ARBA00034808"/>
    </source>
</evidence>
<evidence type="ECO:0000256" key="5">
    <source>
        <dbReference type="ARBA" id="ARBA00022840"/>
    </source>
</evidence>
<keyword evidence="2 11" id="KW-0547">Nucleotide-binding</keyword>
<dbReference type="InterPro" id="IPR014017">
    <property type="entry name" value="DNA_helicase_UvrD-like_C"/>
</dbReference>
<keyword evidence="15" id="KW-1185">Reference proteome</keyword>
<evidence type="ECO:0000313" key="15">
    <source>
        <dbReference type="Proteomes" id="UP001224418"/>
    </source>
</evidence>
<dbReference type="Gene3D" id="3.40.50.300">
    <property type="entry name" value="P-loop containing nucleotide triphosphate hydrolases"/>
    <property type="match status" value="2"/>
</dbReference>
<dbReference type="EC" id="5.6.2.4" evidence="9"/>
<keyword evidence="6" id="KW-0238">DNA-binding</keyword>
<feature type="binding site" evidence="11">
    <location>
        <begin position="26"/>
        <end position="33"/>
    </location>
    <ligand>
        <name>ATP</name>
        <dbReference type="ChEBI" id="CHEBI:30616"/>
    </ligand>
</feature>
<evidence type="ECO:0000256" key="11">
    <source>
        <dbReference type="PROSITE-ProRule" id="PRU00560"/>
    </source>
</evidence>
<gene>
    <name evidence="14" type="ORF">QOZ93_000897</name>
</gene>
<sequence length="673" mass="78958">MVDLSYLDENQKKAVLCKDKNSIIIAAPGSGKTTTIIHRVFYLVDKGISRNNIIVITFTKAAAINMRQRYENKFNTKVSPFFGTFHSLFYKILKRAGYEFEIISSIHSNELIKKTLLTYYDEVSEDKVREVLNYISCFKTSNLSIEEFSILNLSKKIFKKCYENYENYKKEHRLFDFDDLQIEVLKLFRTNENLKLGYSKLFKFILVDEFQDCDAIQMEILKLFSKEGSSIFAVGDEDQCIYGFRGSKPECMVQFDKIFENGKKLYLDINYRSPKNIVDTSKSLICNNKLRNKKNINSNNLEHGNIKFSLFNSEGEQSNVIGDNIIKLVSGSKYLFEDNIVMYRTNEESRSIIDSFIKKGIPFTLMDREYNFYDNFICKDILAYLRLGLDIRDKGSFFRIINKPFRYIGRDTLYKFKHNIYKENCFDILCDMEELKPFQLKNLRELEKEIVYLNKMSLSSAIDYVLYELDYYKYIKEYCERYRGDLSEFDEIINSFRESASEFKNILSFLSHIEKVKEEIKLNKKKDKRQEGVLLSTIHGVKGMEFKNVFLINCNEEVIPHVNSMDTEEGVEEERRLFYVGITRAKENLWLNTLKDKGGKEKKPSRFLKEMDIGVKEGFLNFKVGKKINHKAFGKGIISKVDENTIIIDFDDGMCRKLDSQITYYNGLIEILS</sequence>
<evidence type="ECO:0000256" key="1">
    <source>
        <dbReference type="ARBA" id="ARBA00009922"/>
    </source>
</evidence>
<evidence type="ECO:0000259" key="13">
    <source>
        <dbReference type="PROSITE" id="PS51217"/>
    </source>
</evidence>
<evidence type="ECO:0000259" key="12">
    <source>
        <dbReference type="PROSITE" id="PS51198"/>
    </source>
</evidence>
<comment type="similarity">
    <text evidence="1">Belongs to the helicase family. UvrD subfamily.</text>
</comment>
<proteinExistence type="inferred from homology"/>
<evidence type="ECO:0000256" key="3">
    <source>
        <dbReference type="ARBA" id="ARBA00022801"/>
    </source>
</evidence>
<comment type="caution">
    <text evidence="14">The sequence shown here is derived from an EMBL/GenBank/DDBJ whole genome shotgun (WGS) entry which is preliminary data.</text>
</comment>
<dbReference type="GO" id="GO:0003678">
    <property type="term" value="F:DNA helicase activity"/>
    <property type="evidence" value="ECO:0007669"/>
    <property type="project" value="UniProtKB-EC"/>
</dbReference>
<dbReference type="PANTHER" id="PTHR11070:SF2">
    <property type="entry name" value="ATP-DEPENDENT DNA HELICASE SRS2"/>
    <property type="match status" value="1"/>
</dbReference>
<dbReference type="SUPFAM" id="SSF52540">
    <property type="entry name" value="P-loop containing nucleoside triphosphate hydrolases"/>
    <property type="match status" value="1"/>
</dbReference>
<comment type="catalytic activity">
    <reaction evidence="10">
        <text>ATP + H2O = ADP + phosphate + H(+)</text>
        <dbReference type="Rhea" id="RHEA:13065"/>
        <dbReference type="ChEBI" id="CHEBI:15377"/>
        <dbReference type="ChEBI" id="CHEBI:15378"/>
        <dbReference type="ChEBI" id="CHEBI:30616"/>
        <dbReference type="ChEBI" id="CHEBI:43474"/>
        <dbReference type="ChEBI" id="CHEBI:456216"/>
        <dbReference type="EC" id="5.6.2.4"/>
    </reaction>
</comment>
<dbReference type="GO" id="GO:0016787">
    <property type="term" value="F:hydrolase activity"/>
    <property type="evidence" value="ECO:0007669"/>
    <property type="project" value="UniProtKB-KW"/>
</dbReference>
<feature type="domain" description="UvrD-like helicase C-terminal" evidence="13">
    <location>
        <begin position="275"/>
        <end position="543"/>
    </location>
</feature>
<dbReference type="Gene3D" id="1.10.10.160">
    <property type="match status" value="1"/>
</dbReference>
<dbReference type="InterPro" id="IPR014016">
    <property type="entry name" value="UvrD-like_ATP-bd"/>
</dbReference>
<feature type="domain" description="UvrD-like helicase ATP-binding" evidence="12">
    <location>
        <begin position="5"/>
        <end position="274"/>
    </location>
</feature>
<evidence type="ECO:0000256" key="10">
    <source>
        <dbReference type="ARBA" id="ARBA00048988"/>
    </source>
</evidence>
<protein>
    <recommendedName>
        <fullName evidence="9">DNA 3'-5' helicase</fullName>
        <ecNumber evidence="9">5.6.2.4</ecNumber>
    </recommendedName>
</protein>
<evidence type="ECO:0000313" key="14">
    <source>
        <dbReference type="EMBL" id="MDQ0479157.1"/>
    </source>
</evidence>
<comment type="catalytic activity">
    <reaction evidence="8">
        <text>Couples ATP hydrolysis with the unwinding of duplex DNA by translocating in the 3'-5' direction.</text>
        <dbReference type="EC" id="5.6.2.4"/>
    </reaction>
</comment>